<dbReference type="Gene3D" id="3.30.70.360">
    <property type="match status" value="1"/>
</dbReference>
<dbReference type="RefSeq" id="WP_155305356.1">
    <property type="nucleotide sequence ID" value="NZ_AP021875.1"/>
</dbReference>
<dbReference type="OrthoDB" id="9809784at2"/>
<dbReference type="GO" id="GO:0006526">
    <property type="term" value="P:L-arginine biosynthetic process"/>
    <property type="evidence" value="ECO:0007669"/>
    <property type="project" value="TreeGrafter"/>
</dbReference>
<dbReference type="Gene3D" id="3.40.630.10">
    <property type="entry name" value="Zn peptidases"/>
    <property type="match status" value="1"/>
</dbReference>
<evidence type="ECO:0000256" key="3">
    <source>
        <dbReference type="ARBA" id="ARBA00023285"/>
    </source>
</evidence>
<gene>
    <name evidence="5" type="ORF">DSCW_39500</name>
</gene>
<organism evidence="5 6">
    <name type="scientific">Desulfosarcina widdelii</name>
    <dbReference type="NCBI Taxonomy" id="947919"/>
    <lineage>
        <taxon>Bacteria</taxon>
        <taxon>Pseudomonadati</taxon>
        <taxon>Thermodesulfobacteriota</taxon>
        <taxon>Desulfobacteria</taxon>
        <taxon>Desulfobacterales</taxon>
        <taxon>Desulfosarcinaceae</taxon>
        <taxon>Desulfosarcina</taxon>
    </lineage>
</organism>
<reference evidence="5 6" key="1">
    <citation type="submission" date="2019-11" db="EMBL/GenBank/DDBJ databases">
        <title>Comparative genomics of hydrocarbon-degrading Desulfosarcina strains.</title>
        <authorList>
            <person name="Watanabe M."/>
            <person name="Kojima H."/>
            <person name="Fukui M."/>
        </authorList>
    </citation>
    <scope>NUCLEOTIDE SEQUENCE [LARGE SCALE GENOMIC DNA]</scope>
    <source>
        <strain evidence="5 6">PP31</strain>
    </source>
</reference>
<protein>
    <submittedName>
        <fullName evidence="5">Peptidase M20</fullName>
    </submittedName>
</protein>
<evidence type="ECO:0000313" key="5">
    <source>
        <dbReference type="EMBL" id="BBO76533.1"/>
    </source>
</evidence>
<keyword evidence="1" id="KW-0479">Metal-binding</keyword>
<dbReference type="InterPro" id="IPR011650">
    <property type="entry name" value="Peptidase_M20_dimer"/>
</dbReference>
<feature type="domain" description="Peptidase M20 dimerisation" evidence="4">
    <location>
        <begin position="178"/>
        <end position="277"/>
    </location>
</feature>
<keyword evidence="3" id="KW-0170">Cobalt</keyword>
<dbReference type="Pfam" id="PF01546">
    <property type="entry name" value="Peptidase_M20"/>
    <property type="match status" value="1"/>
</dbReference>
<proteinExistence type="predicted"/>
<evidence type="ECO:0000259" key="4">
    <source>
        <dbReference type="Pfam" id="PF07687"/>
    </source>
</evidence>
<evidence type="ECO:0000256" key="1">
    <source>
        <dbReference type="ARBA" id="ARBA00022723"/>
    </source>
</evidence>
<dbReference type="PANTHER" id="PTHR43808">
    <property type="entry name" value="ACETYLORNITHINE DEACETYLASE"/>
    <property type="match status" value="1"/>
</dbReference>
<dbReference type="Pfam" id="PF07687">
    <property type="entry name" value="M20_dimer"/>
    <property type="match status" value="1"/>
</dbReference>
<evidence type="ECO:0000256" key="2">
    <source>
        <dbReference type="ARBA" id="ARBA00022801"/>
    </source>
</evidence>
<dbReference type="SUPFAM" id="SSF55031">
    <property type="entry name" value="Bacterial exopeptidase dimerisation domain"/>
    <property type="match status" value="1"/>
</dbReference>
<dbReference type="SUPFAM" id="SSF53187">
    <property type="entry name" value="Zn-dependent exopeptidases"/>
    <property type="match status" value="1"/>
</dbReference>
<dbReference type="InterPro" id="IPR036264">
    <property type="entry name" value="Bact_exopeptidase_dim_dom"/>
</dbReference>
<dbReference type="GO" id="GO:0046872">
    <property type="term" value="F:metal ion binding"/>
    <property type="evidence" value="ECO:0007669"/>
    <property type="project" value="UniProtKB-KW"/>
</dbReference>
<evidence type="ECO:0000313" key="6">
    <source>
        <dbReference type="Proteomes" id="UP000427769"/>
    </source>
</evidence>
<dbReference type="InterPro" id="IPR050072">
    <property type="entry name" value="Peptidase_M20A"/>
</dbReference>
<dbReference type="PANTHER" id="PTHR43808:SF31">
    <property type="entry name" value="N-ACETYL-L-CITRULLINE DEACETYLASE"/>
    <property type="match status" value="1"/>
</dbReference>
<dbReference type="EMBL" id="AP021875">
    <property type="protein sequence ID" value="BBO76533.1"/>
    <property type="molecule type" value="Genomic_DNA"/>
</dbReference>
<keyword evidence="2" id="KW-0378">Hydrolase</keyword>
<dbReference type="AlphaFoldDB" id="A0A5K7Z9L1"/>
<keyword evidence="6" id="KW-1185">Reference proteome</keyword>
<sequence>MATENETTNTREIVELTKDLIRFPSTSTRPEEILNCARFIENWFNRHDIPCRVIEHNGVPSVLAMPRRERTPLLLMSHMDVVSASHQLFEPLEKGGKLYGRGAIDDKYAAALSMVLLKNRIEKSRSLGIDDSRLVLGALITGDEETGGYDGARYALGQIACDFCIALDGGSVETIVIKEKGVLRLKLVAEGKTAHGARPWLGINAIEKLMEDCRIVKGFFDGLSDPEHWNRTINLSIINAGESVNQVPERAEAVFDIRYTENDDVDELVGRIQAAISGTATIEECEPLFVSPGSPYLDRLLELAPQTFTGIAHGASDARFLTQFDIPGIVWGAEGNSSQHSKDEHLEIESIDRLYELLDRFVGDLQESPLG</sequence>
<accession>A0A5K7Z9L1</accession>
<dbReference type="GO" id="GO:0008777">
    <property type="term" value="F:acetylornithine deacetylase activity"/>
    <property type="evidence" value="ECO:0007669"/>
    <property type="project" value="TreeGrafter"/>
</dbReference>
<dbReference type="Proteomes" id="UP000427769">
    <property type="component" value="Chromosome"/>
</dbReference>
<dbReference type="InterPro" id="IPR002933">
    <property type="entry name" value="Peptidase_M20"/>
</dbReference>
<dbReference type="KEGG" id="dwd:DSCW_39500"/>
<name>A0A5K7Z9L1_9BACT</name>